<dbReference type="Pfam" id="PF00583">
    <property type="entry name" value="Acetyltransf_1"/>
    <property type="match status" value="1"/>
</dbReference>
<gene>
    <name evidence="2" type="ORF">SAMN04487971_1361</name>
</gene>
<evidence type="ECO:0000259" key="1">
    <source>
        <dbReference type="PROSITE" id="PS51186"/>
    </source>
</evidence>
<proteinExistence type="predicted"/>
<protein>
    <submittedName>
        <fullName evidence="2">Acetyltransferase (GNAT) family protein</fullName>
    </submittedName>
</protein>
<dbReference type="PROSITE" id="PS51186">
    <property type="entry name" value="GNAT"/>
    <property type="match status" value="1"/>
</dbReference>
<sequence length="202" mass="22168">MPGWTRASFRRLFPWEADVYAAHLKSLTPEGRRRRFWGGVSDGALEAHAARAIQTCHVEGCFLDGHLIGAFELFIDELGPDHAEVSLSVDPAHHRNGLGSELIARARVRACLLGATEIALQIQPDNKAMIALARQAGAPISRTDEGLGAALAVPRLDLRRLPLVLTQDWTSLLQALTWSVLRTRSRLFRAVRISLLATRPAG</sequence>
<dbReference type="InterPro" id="IPR016181">
    <property type="entry name" value="Acyl_CoA_acyltransferase"/>
</dbReference>
<feature type="domain" description="N-acetyltransferase" evidence="1">
    <location>
        <begin position="1"/>
        <end position="168"/>
    </location>
</feature>
<dbReference type="GO" id="GO:0016747">
    <property type="term" value="F:acyltransferase activity, transferring groups other than amino-acyl groups"/>
    <property type="evidence" value="ECO:0007669"/>
    <property type="project" value="InterPro"/>
</dbReference>
<dbReference type="RefSeq" id="WP_090757482.1">
    <property type="nucleotide sequence ID" value="NZ_FNGE01000036.1"/>
</dbReference>
<dbReference type="EMBL" id="FNGE01000036">
    <property type="protein sequence ID" value="SDL90021.1"/>
    <property type="molecule type" value="Genomic_DNA"/>
</dbReference>
<keyword evidence="3" id="KW-1185">Reference proteome</keyword>
<dbReference type="Gene3D" id="3.40.630.30">
    <property type="match status" value="1"/>
</dbReference>
<reference evidence="3" key="1">
    <citation type="submission" date="2016-10" db="EMBL/GenBank/DDBJ databases">
        <authorList>
            <person name="Varghese N."/>
            <person name="Submissions S."/>
        </authorList>
    </citation>
    <scope>NUCLEOTIDE SEQUENCE [LARGE SCALE GENOMIC DNA]</scope>
    <source>
        <strain evidence="3">CGMCC 1.7655</strain>
    </source>
</reference>
<name>A0A1G9NUK5_9RHOB</name>
<evidence type="ECO:0000313" key="2">
    <source>
        <dbReference type="EMBL" id="SDL90021.1"/>
    </source>
</evidence>
<dbReference type="STRING" id="525640.SAMN04487971_1361"/>
<dbReference type="SUPFAM" id="SSF55729">
    <property type="entry name" value="Acyl-CoA N-acyltransferases (Nat)"/>
    <property type="match status" value="1"/>
</dbReference>
<dbReference type="CDD" id="cd04301">
    <property type="entry name" value="NAT_SF"/>
    <property type="match status" value="1"/>
</dbReference>
<organism evidence="2 3">
    <name type="scientific">Paracoccus chinensis</name>
    <dbReference type="NCBI Taxonomy" id="525640"/>
    <lineage>
        <taxon>Bacteria</taxon>
        <taxon>Pseudomonadati</taxon>
        <taxon>Pseudomonadota</taxon>
        <taxon>Alphaproteobacteria</taxon>
        <taxon>Rhodobacterales</taxon>
        <taxon>Paracoccaceae</taxon>
        <taxon>Paracoccus</taxon>
    </lineage>
</organism>
<evidence type="ECO:0000313" key="3">
    <source>
        <dbReference type="Proteomes" id="UP000199555"/>
    </source>
</evidence>
<dbReference type="AlphaFoldDB" id="A0A1G9NUK5"/>
<dbReference type="InterPro" id="IPR000182">
    <property type="entry name" value="GNAT_dom"/>
</dbReference>
<accession>A0A1G9NUK5</accession>
<dbReference type="Proteomes" id="UP000199555">
    <property type="component" value="Unassembled WGS sequence"/>
</dbReference>
<keyword evidence="2" id="KW-0808">Transferase</keyword>
<dbReference type="OrthoDB" id="7843527at2"/>